<gene>
    <name evidence="13" type="ORF">IPN02_07395</name>
</gene>
<keyword evidence="7 9" id="KW-0129">CBS domain</keyword>
<keyword evidence="6 11" id="KW-1133">Transmembrane helix</keyword>
<dbReference type="InterPro" id="IPR036318">
    <property type="entry name" value="FAD-bd_PCMH-like_sf"/>
</dbReference>
<dbReference type="CDD" id="cd04590">
    <property type="entry name" value="CBS_pair_CorC_HlyC_assoc"/>
    <property type="match status" value="1"/>
</dbReference>
<evidence type="ECO:0000256" key="1">
    <source>
        <dbReference type="ARBA" id="ARBA00004651"/>
    </source>
</evidence>
<dbReference type="InterPro" id="IPR016169">
    <property type="entry name" value="FAD-bd_PCMH_sub2"/>
</dbReference>
<feature type="transmembrane region" description="Helical" evidence="11">
    <location>
        <begin position="12"/>
        <end position="30"/>
    </location>
</feature>
<dbReference type="Pfam" id="PF03471">
    <property type="entry name" value="CorC_HlyC"/>
    <property type="match status" value="1"/>
</dbReference>
<dbReference type="InterPro" id="IPR046342">
    <property type="entry name" value="CBS_dom_sf"/>
</dbReference>
<dbReference type="Pfam" id="PF00571">
    <property type="entry name" value="CBS"/>
    <property type="match status" value="2"/>
</dbReference>
<feature type="domain" description="CBS" evidence="12">
    <location>
        <begin position="211"/>
        <end position="273"/>
    </location>
</feature>
<evidence type="ECO:0000256" key="8">
    <source>
        <dbReference type="ARBA" id="ARBA00023136"/>
    </source>
</evidence>
<protein>
    <submittedName>
        <fullName evidence="13">HlyC/CorC family transporter</fullName>
    </submittedName>
</protein>
<evidence type="ECO:0000256" key="11">
    <source>
        <dbReference type="SAM" id="Phobius"/>
    </source>
</evidence>
<evidence type="ECO:0000256" key="10">
    <source>
        <dbReference type="SAM" id="MobiDB-lite"/>
    </source>
</evidence>
<dbReference type="InterPro" id="IPR005170">
    <property type="entry name" value="Transptr-assoc_dom"/>
</dbReference>
<dbReference type="SMART" id="SM01091">
    <property type="entry name" value="CorC_HlyC"/>
    <property type="match status" value="1"/>
</dbReference>
<feature type="transmembrane region" description="Helical" evidence="11">
    <location>
        <begin position="66"/>
        <end position="86"/>
    </location>
</feature>
<comment type="subcellular location">
    <subcellularLocation>
        <location evidence="1">Cell membrane</location>
        <topology evidence="1">Multi-pass membrane protein</topology>
    </subcellularLocation>
</comment>
<dbReference type="InterPro" id="IPR044751">
    <property type="entry name" value="Ion_transp-like_CBS"/>
</dbReference>
<dbReference type="Pfam" id="PF01595">
    <property type="entry name" value="CNNM"/>
    <property type="match status" value="1"/>
</dbReference>
<accession>A0A936NAH3</accession>
<feature type="compositionally biased region" description="Acidic residues" evidence="10">
    <location>
        <begin position="441"/>
        <end position="450"/>
    </location>
</feature>
<evidence type="ECO:0000256" key="2">
    <source>
        <dbReference type="ARBA" id="ARBA00006337"/>
    </source>
</evidence>
<dbReference type="InterPro" id="IPR002550">
    <property type="entry name" value="CNNM"/>
</dbReference>
<dbReference type="SUPFAM" id="SSF54631">
    <property type="entry name" value="CBS-domain pair"/>
    <property type="match status" value="1"/>
</dbReference>
<dbReference type="FunFam" id="3.10.580.10:FF:000002">
    <property type="entry name" value="Magnesium/cobalt efflux protein CorC"/>
    <property type="match status" value="1"/>
</dbReference>
<keyword evidence="5" id="KW-0677">Repeat</keyword>
<feature type="domain" description="CBS" evidence="12">
    <location>
        <begin position="276"/>
        <end position="333"/>
    </location>
</feature>
<dbReference type="GO" id="GO:0005886">
    <property type="term" value="C:plasma membrane"/>
    <property type="evidence" value="ECO:0007669"/>
    <property type="project" value="UniProtKB-SubCell"/>
</dbReference>
<comment type="caution">
    <text evidence="13">The sequence shown here is derived from an EMBL/GenBank/DDBJ whole genome shotgun (WGS) entry which is preliminary data.</text>
</comment>
<dbReference type="Gene3D" id="3.10.580.10">
    <property type="entry name" value="CBS-domain"/>
    <property type="match status" value="1"/>
</dbReference>
<evidence type="ECO:0000256" key="5">
    <source>
        <dbReference type="ARBA" id="ARBA00022737"/>
    </source>
</evidence>
<dbReference type="AlphaFoldDB" id="A0A936NAH3"/>
<feature type="compositionally biased region" description="Basic and acidic residues" evidence="10">
    <location>
        <begin position="451"/>
        <end position="463"/>
    </location>
</feature>
<dbReference type="EMBL" id="JADJZA010000004">
    <property type="protein sequence ID" value="MBK9296657.1"/>
    <property type="molecule type" value="Genomic_DNA"/>
</dbReference>
<dbReference type="GO" id="GO:0050660">
    <property type="term" value="F:flavin adenine dinucleotide binding"/>
    <property type="evidence" value="ECO:0007669"/>
    <property type="project" value="InterPro"/>
</dbReference>
<dbReference type="Proteomes" id="UP000727993">
    <property type="component" value="Unassembled WGS sequence"/>
</dbReference>
<feature type="transmembrane region" description="Helical" evidence="11">
    <location>
        <begin position="92"/>
        <end position="113"/>
    </location>
</feature>
<keyword evidence="4 11" id="KW-0812">Transmembrane</keyword>
<evidence type="ECO:0000256" key="6">
    <source>
        <dbReference type="ARBA" id="ARBA00022989"/>
    </source>
</evidence>
<feature type="region of interest" description="Disordered" evidence="10">
    <location>
        <begin position="428"/>
        <end position="463"/>
    </location>
</feature>
<dbReference type="PANTHER" id="PTHR22777">
    <property type="entry name" value="HEMOLYSIN-RELATED"/>
    <property type="match status" value="1"/>
</dbReference>
<proteinExistence type="inferred from homology"/>
<name>A0A936NAH3_9ACTN</name>
<evidence type="ECO:0000256" key="3">
    <source>
        <dbReference type="ARBA" id="ARBA00022475"/>
    </source>
</evidence>
<dbReference type="InterPro" id="IPR000644">
    <property type="entry name" value="CBS_dom"/>
</dbReference>
<dbReference type="PROSITE" id="PS51371">
    <property type="entry name" value="CBS"/>
    <property type="match status" value="2"/>
</dbReference>
<evidence type="ECO:0000256" key="9">
    <source>
        <dbReference type="PROSITE-ProRule" id="PRU00703"/>
    </source>
</evidence>
<evidence type="ECO:0000313" key="13">
    <source>
        <dbReference type="EMBL" id="MBK9296657.1"/>
    </source>
</evidence>
<sequence>MIAAELGTTEWILASVVVALVVTIAVLAWAETVIGRTTRARAAAMVDRQGRRAERVLRLATNPKRFVNVMLLLTLMLQLIEATLVGVLGTRLFGPLGLVVATALNVVVVFVLAEAAPKTWALDHPDSAIQAAPLVEFLAGIPPLRWLSSALIRLTNVLLPGKGRRAGPYFSDEEIVHFATDLVEADAIDEEERDLIESVLGFGDTLVREVMVPRPEMITVAGDMDLDEAIDVALRRGVTRMPVHEGDADDIATVVNIKDALRRVRGGEGGTKVASVAAPALLVPETIAVNRVLPQMRNARTHMAIVFDEHGGTAGLVTMEDLLEELVGEIEDESDRAEPLALPRGDESMLLRGSLSIDDANEYLEEHLSLRRVEPLPEGDWDSVGGLIVEQLGRPADVGDEVEADAYRLTVREMRGRRIMWVLVESVPDAAHPPPPTDPATPDDDSAGIDDGDRSDERNDEHG</sequence>
<evidence type="ECO:0000313" key="14">
    <source>
        <dbReference type="Proteomes" id="UP000727993"/>
    </source>
</evidence>
<dbReference type="SUPFAM" id="SSF56176">
    <property type="entry name" value="FAD-binding/transporter-associated domain-like"/>
    <property type="match status" value="1"/>
</dbReference>
<organism evidence="13 14">
    <name type="scientific">Candidatus Neomicrothrix subdominans</name>
    <dbReference type="NCBI Taxonomy" id="2954438"/>
    <lineage>
        <taxon>Bacteria</taxon>
        <taxon>Bacillati</taxon>
        <taxon>Actinomycetota</taxon>
        <taxon>Acidimicrobiia</taxon>
        <taxon>Acidimicrobiales</taxon>
        <taxon>Microthrixaceae</taxon>
        <taxon>Candidatus Neomicrothrix</taxon>
    </lineage>
</organism>
<dbReference type="Gene3D" id="3.30.465.10">
    <property type="match status" value="1"/>
</dbReference>
<evidence type="ECO:0000256" key="4">
    <source>
        <dbReference type="ARBA" id="ARBA00022692"/>
    </source>
</evidence>
<keyword evidence="3" id="KW-1003">Cell membrane</keyword>
<evidence type="ECO:0000259" key="12">
    <source>
        <dbReference type="PROSITE" id="PS51371"/>
    </source>
</evidence>
<keyword evidence="8 11" id="KW-0472">Membrane</keyword>
<reference evidence="13 14" key="1">
    <citation type="submission" date="2020-10" db="EMBL/GenBank/DDBJ databases">
        <title>Connecting structure to function with the recovery of over 1000 high-quality activated sludge metagenome-assembled genomes encoding full-length rRNA genes using long-read sequencing.</title>
        <authorList>
            <person name="Singleton C.M."/>
            <person name="Petriglieri F."/>
            <person name="Kristensen J.M."/>
            <person name="Kirkegaard R.H."/>
            <person name="Michaelsen T.Y."/>
            <person name="Andersen M.H."/>
            <person name="Karst S.M."/>
            <person name="Dueholm M.S."/>
            <person name="Nielsen P.H."/>
            <person name="Albertsen M."/>
        </authorList>
    </citation>
    <scope>NUCLEOTIDE SEQUENCE [LARGE SCALE GENOMIC DNA]</scope>
    <source>
        <strain evidence="13">Lyne_18-Q3-R50-59_MAXAC.006</strain>
    </source>
</reference>
<evidence type="ECO:0000256" key="7">
    <source>
        <dbReference type="ARBA" id="ARBA00023122"/>
    </source>
</evidence>
<comment type="similarity">
    <text evidence="2">Belongs to the UPF0053 family.</text>
</comment>
<dbReference type="PANTHER" id="PTHR22777:SF32">
    <property type="entry name" value="UPF0053 INNER MEMBRANE PROTEIN YFJD"/>
    <property type="match status" value="1"/>
</dbReference>